<dbReference type="Proteomes" id="UP000053902">
    <property type="component" value="Unassembled WGS sequence"/>
</dbReference>
<dbReference type="eggNOG" id="ENOG502Z7TD">
    <property type="taxonomic scope" value="Bacteria"/>
</dbReference>
<dbReference type="RefSeq" id="WP_037021482.1">
    <property type="nucleotide sequence ID" value="NZ_CCSF01000001.1"/>
</dbReference>
<organism evidence="1 2">
    <name type="scientific">Pseudomonas saudiphocaensis</name>
    <dbReference type="NCBI Taxonomy" id="1499686"/>
    <lineage>
        <taxon>Bacteria</taxon>
        <taxon>Pseudomonadati</taxon>
        <taxon>Pseudomonadota</taxon>
        <taxon>Gammaproteobacteria</taxon>
        <taxon>Pseudomonadales</taxon>
        <taxon>Pseudomonadaceae</taxon>
        <taxon>Pseudomonas</taxon>
    </lineage>
</organism>
<dbReference type="SUPFAM" id="SSF56059">
    <property type="entry name" value="Glutathione synthetase ATP-binding domain-like"/>
    <property type="match status" value="1"/>
</dbReference>
<sequence>MTSAHASQKLRGAVVTLANRATEPRHEKDVHEQLARRLAALQGMDFLGEYDPSEHYSQQLYYVPSGTLVGIDSARELGIEGEQDLFGGVVPHAFVETKAISHPLMRPNADSPIGWSRTFAGLVEGSVLAGYSVFSLRDAREAGRRLLHEGPLRLKPVRASGGRGQELVDGVQALDQALEHIDEAELAQYGLVLENNLDRVTTFSVGQVRVAARVLSYYGTQRLTEDNNGHTVYGGSDLVVVEGDFEALLKLELPDKTRLAITQAQVYDAAASACFRGFRASRRNYDIAQGVDGRGRACSGVLEQSWRIGGASGAEVAALEAFAQGSGASAVRASTVELYGEAKTVPEGATVLFRGEDEEVGFVTKYVTLEEYGNS</sequence>
<keyword evidence="2" id="KW-1185">Reference proteome</keyword>
<dbReference type="AlphaFoldDB" id="A0A078LNS1"/>
<dbReference type="OrthoDB" id="8648979at2"/>
<gene>
    <name evidence="1" type="ORF">BN1079_00036</name>
</gene>
<dbReference type="Pfam" id="PF11379">
    <property type="entry name" value="DUF3182"/>
    <property type="match status" value="1"/>
</dbReference>
<protein>
    <submittedName>
        <fullName evidence="1">Biotin carboxylase</fullName>
    </submittedName>
</protein>
<evidence type="ECO:0000313" key="1">
    <source>
        <dbReference type="EMBL" id="CDZ92769.1"/>
    </source>
</evidence>
<evidence type="ECO:0000313" key="2">
    <source>
        <dbReference type="Proteomes" id="UP000053902"/>
    </source>
</evidence>
<proteinExistence type="predicted"/>
<dbReference type="InterPro" id="IPR021519">
    <property type="entry name" value="DUF3182"/>
</dbReference>
<name>A0A078LNS1_9PSED</name>
<dbReference type="HOGENOM" id="CLU_749799_0_0_6"/>
<accession>A0A078LNS1</accession>
<dbReference type="STRING" id="1499686.BN1079_00036"/>
<dbReference type="EMBL" id="CCSF01000001">
    <property type="protein sequence ID" value="CDZ92769.1"/>
    <property type="molecule type" value="Genomic_DNA"/>
</dbReference>
<reference evidence="1 2" key="1">
    <citation type="submission" date="2014-07" db="EMBL/GenBank/DDBJ databases">
        <authorList>
            <person name="Urmite Genomes Urmite Genomes"/>
        </authorList>
    </citation>
    <scope>NUCLEOTIDE SEQUENCE [LARGE SCALE GENOMIC DNA]</scope>
    <source>
        <strain evidence="1 2">20_BN</strain>
    </source>
</reference>